<proteinExistence type="predicted"/>
<dbReference type="EMBL" id="HBGD01009053">
    <property type="protein sequence ID" value="CAD9084208.1"/>
    <property type="molecule type" value="Transcribed_RNA"/>
</dbReference>
<organism evidence="1">
    <name type="scientific">Percolomonas cosmopolitus</name>
    <dbReference type="NCBI Taxonomy" id="63605"/>
    <lineage>
        <taxon>Eukaryota</taxon>
        <taxon>Discoba</taxon>
        <taxon>Heterolobosea</taxon>
        <taxon>Tetramitia</taxon>
        <taxon>Eutetramitia</taxon>
        <taxon>Percolomonadidae</taxon>
        <taxon>Percolomonas</taxon>
    </lineage>
</organism>
<name>A0A7S1KSY4_9EUKA</name>
<sequence>MHFFHHHHNRNNRIAEDNGLLQKRVDELDAENQGLRGNFSEKLTVTEKKDSNAHLLNVPVSGGTSLVRESAPNSANALAGGDSEVHILSRGGTTRIVSAAASATGGAGSSCASAASAKESFAKDLSSSTTAGQRSTVTYKDGIKTTHIFAAEPARIIRADVKPQKHATENKEITEIDTLSAKTADNCEKSKLHMHRTSLNHDSTITEEDLTITTTEKEVPQKHEIKTKDHVNYIPMGRPKAHERLSPTPSALVVDHLDNHLEKKQARLSLSSSPLHKELGFPLPESMTHIPDGMGADESRVQTFERDLELSRQEHLLRGQNAIVDGVLNAATGQEASFEESLEIEQIIHHQ</sequence>
<reference evidence="1" key="1">
    <citation type="submission" date="2021-01" db="EMBL/GenBank/DDBJ databases">
        <authorList>
            <person name="Corre E."/>
            <person name="Pelletier E."/>
            <person name="Niang G."/>
            <person name="Scheremetjew M."/>
            <person name="Finn R."/>
            <person name="Kale V."/>
            <person name="Holt S."/>
            <person name="Cochrane G."/>
            <person name="Meng A."/>
            <person name="Brown T."/>
            <person name="Cohen L."/>
        </authorList>
    </citation>
    <scope>NUCLEOTIDE SEQUENCE</scope>
    <source>
        <strain evidence="1">WS</strain>
    </source>
</reference>
<dbReference type="AlphaFoldDB" id="A0A7S1KSY4"/>
<evidence type="ECO:0000313" key="1">
    <source>
        <dbReference type="EMBL" id="CAD9084208.1"/>
    </source>
</evidence>
<accession>A0A7S1KSY4</accession>
<gene>
    <name evidence="1" type="ORF">PCOS0759_LOCUS7462</name>
</gene>
<protein>
    <submittedName>
        <fullName evidence="1">Uncharacterized protein</fullName>
    </submittedName>
</protein>